<dbReference type="Pfam" id="PF02021">
    <property type="entry name" value="UPF0102"/>
    <property type="match status" value="1"/>
</dbReference>
<dbReference type="HAMAP" id="MF_00048">
    <property type="entry name" value="UPF0102"/>
    <property type="match status" value="1"/>
</dbReference>
<organism evidence="3 4">
    <name type="scientific">candidate division WWE3 bacterium CG23_combo_of_CG06-09_8_20_14_all_40_14</name>
    <dbReference type="NCBI Taxonomy" id="1975095"/>
    <lineage>
        <taxon>Bacteria</taxon>
        <taxon>Katanobacteria</taxon>
    </lineage>
</organism>
<name>A0A2G9XE55_UNCKA</name>
<dbReference type="InterPro" id="IPR003509">
    <property type="entry name" value="UPF0102_YraN-like"/>
</dbReference>
<dbReference type="CDD" id="cd20736">
    <property type="entry name" value="PoNe_Nuclease"/>
    <property type="match status" value="1"/>
</dbReference>
<dbReference type="GO" id="GO:0003676">
    <property type="term" value="F:nucleic acid binding"/>
    <property type="evidence" value="ECO:0007669"/>
    <property type="project" value="InterPro"/>
</dbReference>
<comment type="caution">
    <text evidence="3">The sequence shown here is derived from an EMBL/GenBank/DDBJ whole genome shotgun (WGS) entry which is preliminary data.</text>
</comment>
<evidence type="ECO:0000313" key="3">
    <source>
        <dbReference type="EMBL" id="PIP04561.1"/>
    </source>
</evidence>
<sequence>MACNFDVGKVGEGIAKNYLESKGYIVLEERFRSKRWGELDLICGKEGVLIFVEVKTRVSASFGNPALAVGYYKQKALRRAALYYCKTHPNCSESLRMDVIAIVLDNDGKTACEIKHYKNAF</sequence>
<reference evidence="3 4" key="1">
    <citation type="submission" date="2017-09" db="EMBL/GenBank/DDBJ databases">
        <title>Depth-based differentiation of microbial function through sediment-hosted aquifers and enrichment of novel symbionts in the deep terrestrial subsurface.</title>
        <authorList>
            <person name="Probst A.J."/>
            <person name="Ladd B."/>
            <person name="Jarett J.K."/>
            <person name="Geller-Mcgrath D.E."/>
            <person name="Sieber C.M."/>
            <person name="Emerson J.B."/>
            <person name="Anantharaman K."/>
            <person name="Thomas B.C."/>
            <person name="Malmstrom R."/>
            <person name="Stieglmeier M."/>
            <person name="Klingl A."/>
            <person name="Woyke T."/>
            <person name="Ryan C.M."/>
            <person name="Banfield J.F."/>
        </authorList>
    </citation>
    <scope>NUCLEOTIDE SEQUENCE [LARGE SCALE GENOMIC DNA]</scope>
    <source>
        <strain evidence="3">CG23_combo_of_CG06-09_8_20_14_all_40_14</strain>
    </source>
</reference>
<dbReference type="Gene3D" id="3.40.1350.10">
    <property type="match status" value="1"/>
</dbReference>
<comment type="similarity">
    <text evidence="1 2">Belongs to the UPF0102 family.</text>
</comment>
<accession>A0A2G9XE55</accession>
<dbReference type="PANTHER" id="PTHR34039">
    <property type="entry name" value="UPF0102 PROTEIN YRAN"/>
    <property type="match status" value="1"/>
</dbReference>
<evidence type="ECO:0000256" key="1">
    <source>
        <dbReference type="ARBA" id="ARBA00006738"/>
    </source>
</evidence>
<dbReference type="SUPFAM" id="SSF52980">
    <property type="entry name" value="Restriction endonuclease-like"/>
    <property type="match status" value="1"/>
</dbReference>
<dbReference type="AlphaFoldDB" id="A0A2G9XE55"/>
<evidence type="ECO:0000256" key="2">
    <source>
        <dbReference type="HAMAP-Rule" id="MF_00048"/>
    </source>
</evidence>
<protein>
    <recommendedName>
        <fullName evidence="2">UPF0102 protein COX53_01885</fullName>
    </recommendedName>
</protein>
<proteinExistence type="inferred from homology"/>
<dbReference type="PANTHER" id="PTHR34039:SF1">
    <property type="entry name" value="UPF0102 PROTEIN YRAN"/>
    <property type="match status" value="1"/>
</dbReference>
<dbReference type="InterPro" id="IPR011856">
    <property type="entry name" value="tRNA_endonuc-like_dom_sf"/>
</dbReference>
<dbReference type="EMBL" id="PCQY01000023">
    <property type="protein sequence ID" value="PIP04561.1"/>
    <property type="molecule type" value="Genomic_DNA"/>
</dbReference>
<dbReference type="InterPro" id="IPR011335">
    <property type="entry name" value="Restrct_endonuc-II-like"/>
</dbReference>
<dbReference type="NCBIfam" id="TIGR00252">
    <property type="entry name" value="YraN family protein"/>
    <property type="match status" value="1"/>
</dbReference>
<dbReference type="Proteomes" id="UP000231388">
    <property type="component" value="Unassembled WGS sequence"/>
</dbReference>
<gene>
    <name evidence="3" type="ORF">COX53_01885</name>
</gene>
<evidence type="ECO:0000313" key="4">
    <source>
        <dbReference type="Proteomes" id="UP000231388"/>
    </source>
</evidence>